<sequence>MDNRPIGVMDSGIGGLTVVKELQSQLPNESIEFVGDQARLPYGVRPSEEVREFSMQIAQFLLQKNIKLLVIACNTATAAALSYLQDKLQIPVIGVIAPGSAAALQLPQHNVIGVIATQKTIEDRAYSKEINQLDAAITVIGLASQEFVALVEEDLAGTPQAQKVVTKKLSFYHDHPVDALILGCTHFPLLTKEIGQAMGAGVPLIDPGVATVEDVIRLLKKQNLAANQAITGSNFYTTGEPDKFNEVARKWLNNNKLNAKKIKLGDK</sequence>
<accession>A0A0A1GVL4</accession>
<dbReference type="InterPro" id="IPR018187">
    <property type="entry name" value="Asp/Glu_racemase_AS_1"/>
</dbReference>
<dbReference type="GO" id="GO:0009252">
    <property type="term" value="P:peptidoglycan biosynthetic process"/>
    <property type="evidence" value="ECO:0007669"/>
    <property type="project" value="UniProtKB-UniRule"/>
</dbReference>
<evidence type="ECO:0000256" key="2">
    <source>
        <dbReference type="ARBA" id="ARBA00013090"/>
    </source>
</evidence>
<keyword evidence="6 8" id="KW-0961">Cell wall biogenesis/degradation</keyword>
<dbReference type="KEGG" id="lho:LOOC260_115200"/>
<keyword evidence="5 8" id="KW-0413">Isomerase</keyword>
<evidence type="ECO:0000256" key="4">
    <source>
        <dbReference type="ARBA" id="ARBA00022984"/>
    </source>
</evidence>
<dbReference type="Pfam" id="PF01177">
    <property type="entry name" value="Asp_Glu_race"/>
    <property type="match status" value="1"/>
</dbReference>
<feature type="binding site" evidence="8">
    <location>
        <begin position="74"/>
        <end position="75"/>
    </location>
    <ligand>
        <name>substrate</name>
    </ligand>
</feature>
<dbReference type="PANTHER" id="PTHR21198:SF2">
    <property type="entry name" value="GLUTAMATE RACEMASE"/>
    <property type="match status" value="1"/>
</dbReference>
<dbReference type="Proteomes" id="UP000031620">
    <property type="component" value="Chromosome"/>
</dbReference>
<feature type="binding site" evidence="8">
    <location>
        <begin position="185"/>
        <end position="186"/>
    </location>
    <ligand>
        <name>substrate</name>
    </ligand>
</feature>
<reference evidence="9 10" key="1">
    <citation type="submission" date="2014-11" db="EMBL/GenBank/DDBJ databases">
        <title>Complete genome sequence and analysis of Lactobacillus hokkaidonensis LOOC260T.</title>
        <authorList>
            <person name="Tanizawa Y."/>
            <person name="Tohno M."/>
            <person name="Kaminuma E."/>
            <person name="Nakamura Y."/>
            <person name="Arita M."/>
        </authorList>
    </citation>
    <scope>NUCLEOTIDE SEQUENCE [LARGE SCALE GENOMIC DNA]</scope>
    <source>
        <strain evidence="9 10">LOOC260</strain>
    </source>
</reference>
<evidence type="ECO:0000256" key="7">
    <source>
        <dbReference type="ARBA" id="ARBA00070053"/>
    </source>
</evidence>
<dbReference type="GO" id="GO:0008360">
    <property type="term" value="P:regulation of cell shape"/>
    <property type="evidence" value="ECO:0007669"/>
    <property type="project" value="UniProtKB-KW"/>
</dbReference>
<dbReference type="GO" id="GO:0071555">
    <property type="term" value="P:cell wall organization"/>
    <property type="evidence" value="ECO:0007669"/>
    <property type="project" value="UniProtKB-KW"/>
</dbReference>
<dbReference type="EC" id="5.1.1.3" evidence="2 8"/>
<comment type="catalytic activity">
    <reaction evidence="1 8">
        <text>L-glutamate = D-glutamate</text>
        <dbReference type="Rhea" id="RHEA:12813"/>
        <dbReference type="ChEBI" id="CHEBI:29985"/>
        <dbReference type="ChEBI" id="CHEBI:29986"/>
        <dbReference type="EC" id="5.1.1.3"/>
    </reaction>
</comment>
<dbReference type="InterPro" id="IPR015942">
    <property type="entry name" value="Asp/Glu/hydantoin_racemase"/>
</dbReference>
<name>A0A0A1GVL4_9LACO</name>
<dbReference type="STRING" id="1291742.LOOC260_115200"/>
<dbReference type="UniPathway" id="UPA00219"/>
<dbReference type="Gene3D" id="3.40.50.1860">
    <property type="match status" value="2"/>
</dbReference>
<feature type="binding site" evidence="8">
    <location>
        <begin position="10"/>
        <end position="11"/>
    </location>
    <ligand>
        <name>substrate</name>
    </ligand>
</feature>
<dbReference type="EMBL" id="AP014680">
    <property type="protein sequence ID" value="BAP86030.1"/>
    <property type="molecule type" value="Genomic_DNA"/>
</dbReference>
<evidence type="ECO:0000256" key="8">
    <source>
        <dbReference type="HAMAP-Rule" id="MF_00258"/>
    </source>
</evidence>
<keyword evidence="4 8" id="KW-0573">Peptidoglycan synthesis</keyword>
<dbReference type="HOGENOM" id="CLU_052344_0_1_9"/>
<feature type="active site" description="Proton donor/acceptor" evidence="8">
    <location>
        <position position="73"/>
    </location>
</feature>
<dbReference type="RefSeq" id="WP_041094050.1">
    <property type="nucleotide sequence ID" value="NZ_AP014680.1"/>
</dbReference>
<feature type="active site" description="Proton donor/acceptor" evidence="8">
    <location>
        <position position="184"/>
    </location>
</feature>
<organism evidence="9 10">
    <name type="scientific">Paucilactobacillus hokkaidonensis JCM 18461</name>
    <dbReference type="NCBI Taxonomy" id="1291742"/>
    <lineage>
        <taxon>Bacteria</taxon>
        <taxon>Bacillati</taxon>
        <taxon>Bacillota</taxon>
        <taxon>Bacilli</taxon>
        <taxon>Lactobacillales</taxon>
        <taxon>Lactobacillaceae</taxon>
        <taxon>Paucilactobacillus</taxon>
    </lineage>
</organism>
<dbReference type="PANTHER" id="PTHR21198">
    <property type="entry name" value="GLUTAMATE RACEMASE"/>
    <property type="match status" value="1"/>
</dbReference>
<evidence type="ECO:0000256" key="3">
    <source>
        <dbReference type="ARBA" id="ARBA00022960"/>
    </source>
</evidence>
<dbReference type="FunFam" id="3.40.50.1860:FF:000002">
    <property type="entry name" value="Glutamate racemase"/>
    <property type="match status" value="1"/>
</dbReference>
<dbReference type="PROSITE" id="PS00924">
    <property type="entry name" value="ASP_GLU_RACEMASE_2"/>
    <property type="match status" value="1"/>
</dbReference>
<dbReference type="InterPro" id="IPR033134">
    <property type="entry name" value="Asp/Glu_racemase_AS_2"/>
</dbReference>
<evidence type="ECO:0000313" key="9">
    <source>
        <dbReference type="EMBL" id="BAP86030.1"/>
    </source>
</evidence>
<dbReference type="AlphaFoldDB" id="A0A0A1GVL4"/>
<dbReference type="PROSITE" id="PS00923">
    <property type="entry name" value="ASP_GLU_RACEMASE_1"/>
    <property type="match status" value="1"/>
</dbReference>
<proteinExistence type="inferred from homology"/>
<evidence type="ECO:0000256" key="5">
    <source>
        <dbReference type="ARBA" id="ARBA00023235"/>
    </source>
</evidence>
<evidence type="ECO:0000313" key="10">
    <source>
        <dbReference type="Proteomes" id="UP000031620"/>
    </source>
</evidence>
<comment type="function">
    <text evidence="8">Provides the (R)-glutamate required for cell wall biosynthesis.</text>
</comment>
<dbReference type="GO" id="GO:0008881">
    <property type="term" value="F:glutamate racemase activity"/>
    <property type="evidence" value="ECO:0007669"/>
    <property type="project" value="UniProtKB-UniRule"/>
</dbReference>
<dbReference type="InterPro" id="IPR001920">
    <property type="entry name" value="Asp/Glu_race"/>
</dbReference>
<dbReference type="InterPro" id="IPR004391">
    <property type="entry name" value="Glu_race"/>
</dbReference>
<protein>
    <recommendedName>
        <fullName evidence="7 8">Glutamate racemase</fullName>
        <ecNumber evidence="2 8">5.1.1.3</ecNumber>
    </recommendedName>
</protein>
<dbReference type="GO" id="GO:0042802">
    <property type="term" value="F:identical protein binding"/>
    <property type="evidence" value="ECO:0007669"/>
    <property type="project" value="UniProtKB-ARBA"/>
</dbReference>
<keyword evidence="3 8" id="KW-0133">Cell shape</keyword>
<gene>
    <name evidence="8 9" type="primary">murI</name>
    <name evidence="9" type="ORF">LOOC260_115200</name>
</gene>
<dbReference type="NCBIfam" id="TIGR00067">
    <property type="entry name" value="glut_race"/>
    <property type="match status" value="1"/>
</dbReference>
<feature type="binding site" evidence="8">
    <location>
        <begin position="42"/>
        <end position="43"/>
    </location>
    <ligand>
        <name>substrate</name>
    </ligand>
</feature>
<dbReference type="HAMAP" id="MF_00258">
    <property type="entry name" value="Glu_racemase"/>
    <property type="match status" value="1"/>
</dbReference>
<evidence type="ECO:0000256" key="6">
    <source>
        <dbReference type="ARBA" id="ARBA00023316"/>
    </source>
</evidence>
<comment type="similarity">
    <text evidence="8">Belongs to the aspartate/glutamate racemases family.</text>
</comment>
<dbReference type="SUPFAM" id="SSF53681">
    <property type="entry name" value="Aspartate/glutamate racemase"/>
    <property type="match status" value="2"/>
</dbReference>
<comment type="pathway">
    <text evidence="8">Cell wall biogenesis; peptidoglycan biosynthesis.</text>
</comment>
<evidence type="ECO:0000256" key="1">
    <source>
        <dbReference type="ARBA" id="ARBA00001602"/>
    </source>
</evidence>